<feature type="binding site" evidence="2">
    <location>
        <position position="185"/>
    </location>
    <ligand>
        <name>substrate</name>
    </ligand>
</feature>
<dbReference type="InterPro" id="IPR000649">
    <property type="entry name" value="IF-2B-related"/>
</dbReference>
<comment type="pathway">
    <text evidence="2">Amino-acid biosynthesis; L-methionine biosynthesis via salvage pathway; L-methionine from S-methyl-5-thio-alpha-D-ribose 1-phosphate: step 1/6.</text>
</comment>
<gene>
    <name evidence="3" type="primary">mtnA_2</name>
    <name evidence="2" type="synonym">mtnA</name>
    <name evidence="3" type="ORF">Ade02nite_88540</name>
</gene>
<dbReference type="SUPFAM" id="SSF100950">
    <property type="entry name" value="NagB/RpiA/CoA transferase-like"/>
    <property type="match status" value="1"/>
</dbReference>
<dbReference type="GO" id="GO:0016853">
    <property type="term" value="F:isomerase activity"/>
    <property type="evidence" value="ECO:0007669"/>
    <property type="project" value="UniProtKB-KW"/>
</dbReference>
<dbReference type="NCBIfam" id="NF004326">
    <property type="entry name" value="PRK05720.1"/>
    <property type="match status" value="1"/>
</dbReference>
<comment type="function">
    <text evidence="2">Catalyzes the interconversion of methylthioribose-1-phosphate (MTR-1-P) into methylthioribulose-1-phosphate (MTRu-1-P).</text>
</comment>
<proteinExistence type="inferred from homology"/>
<dbReference type="PANTHER" id="PTHR43475:SF1">
    <property type="entry name" value="METHYLTHIORIBOSE-1-PHOSPHATE ISOMERASE"/>
    <property type="match status" value="1"/>
</dbReference>
<feature type="site" description="Transition state stabilizer" evidence="2">
    <location>
        <position position="146"/>
    </location>
</feature>
<name>A0ABQ3YJN3_9ACTN</name>
<dbReference type="NCBIfam" id="TIGR00524">
    <property type="entry name" value="eIF-2B_rel"/>
    <property type="match status" value="1"/>
</dbReference>
<comment type="catalytic activity">
    <reaction evidence="2">
        <text>5-(methylsulfanyl)-alpha-D-ribose 1-phosphate = 5-(methylsulfanyl)-D-ribulose 1-phosphate</text>
        <dbReference type="Rhea" id="RHEA:19989"/>
        <dbReference type="ChEBI" id="CHEBI:58533"/>
        <dbReference type="ChEBI" id="CHEBI:58548"/>
        <dbReference type="EC" id="5.3.1.23"/>
    </reaction>
</comment>
<comment type="caution">
    <text evidence="3">The sequence shown here is derived from an EMBL/GenBank/DDBJ whole genome shotgun (WGS) entry which is preliminary data.</text>
</comment>
<evidence type="ECO:0000313" key="4">
    <source>
        <dbReference type="Proteomes" id="UP000609879"/>
    </source>
</evidence>
<organism evidence="3 4">
    <name type="scientific">Paractinoplanes deccanensis</name>
    <dbReference type="NCBI Taxonomy" id="113561"/>
    <lineage>
        <taxon>Bacteria</taxon>
        <taxon>Bacillati</taxon>
        <taxon>Actinomycetota</taxon>
        <taxon>Actinomycetes</taxon>
        <taxon>Micromonosporales</taxon>
        <taxon>Micromonosporaceae</taxon>
        <taxon>Paractinoplanes</taxon>
    </lineage>
</organism>
<evidence type="ECO:0000256" key="1">
    <source>
        <dbReference type="ARBA" id="ARBA00023235"/>
    </source>
</evidence>
<dbReference type="EC" id="5.3.1.23" evidence="2"/>
<evidence type="ECO:0000313" key="3">
    <source>
        <dbReference type="EMBL" id="GID80213.1"/>
    </source>
</evidence>
<dbReference type="HAMAP" id="MF_01678">
    <property type="entry name" value="Salvage_MtnA"/>
    <property type="match status" value="1"/>
</dbReference>
<dbReference type="InterPro" id="IPR027363">
    <property type="entry name" value="M1Pi_N"/>
</dbReference>
<dbReference type="InterPro" id="IPR011559">
    <property type="entry name" value="Initiation_fac_2B_a/b/d"/>
</dbReference>
<dbReference type="Proteomes" id="UP000609879">
    <property type="component" value="Unassembled WGS sequence"/>
</dbReference>
<reference evidence="3 4" key="1">
    <citation type="submission" date="2021-01" db="EMBL/GenBank/DDBJ databases">
        <title>Whole genome shotgun sequence of Actinoplanes deccanensis NBRC 13994.</title>
        <authorList>
            <person name="Komaki H."/>
            <person name="Tamura T."/>
        </authorList>
    </citation>
    <scope>NUCLEOTIDE SEQUENCE [LARGE SCALE GENOMIC DNA]</scope>
    <source>
        <strain evidence="3 4">NBRC 13994</strain>
    </source>
</reference>
<dbReference type="Pfam" id="PF01008">
    <property type="entry name" value="IF-2B"/>
    <property type="match status" value="1"/>
</dbReference>
<feature type="binding site" evidence="2">
    <location>
        <begin position="236"/>
        <end position="237"/>
    </location>
    <ligand>
        <name>substrate</name>
    </ligand>
</feature>
<dbReference type="NCBIfam" id="TIGR00512">
    <property type="entry name" value="salvage_mtnA"/>
    <property type="match status" value="1"/>
</dbReference>
<feature type="binding site" evidence="2">
    <location>
        <begin position="44"/>
        <end position="46"/>
    </location>
    <ligand>
        <name>substrate</name>
    </ligand>
</feature>
<dbReference type="Gene3D" id="3.40.50.10470">
    <property type="entry name" value="Translation initiation factor eif-2b, domain 2"/>
    <property type="match status" value="1"/>
</dbReference>
<sequence length="354" mass="35999">MRAIDWQDDTVVIVDQTLLPHRVEHLALREPAELIVAIKRLAVRGAMALGVAGAMGVALAAVRARERGENVGAAARAAARQLAAARPTATNLFWGVEQAMMALPGGASAVVGAALALRDADIAANRAIGERGADLLGRPARVLTHCNAGALAAVEIGTALGVVAELHRRSPLTMTYATETRPLLQGARLTAWELGQAGIPHRVVVDGAAAGLILGGEIDAVVVGADRIAANGDTANKVGTLAHALAAARAGIPFLVAAPEATIAADTATGAGIPIEERDEDEVLSVDGHRIAPPGARAVNPAFDVTPAELITAVVTERRTLPLGRAAEATGSAPQAAGSVAATIGSKRGEAIRR</sequence>
<dbReference type="Gene3D" id="1.20.120.420">
    <property type="entry name" value="translation initiation factor eif-2b, domain 1"/>
    <property type="match status" value="1"/>
</dbReference>
<dbReference type="PANTHER" id="PTHR43475">
    <property type="entry name" value="METHYLTHIORIBOSE-1-PHOSPHATE ISOMERASE"/>
    <property type="match status" value="1"/>
</dbReference>
<dbReference type="EMBL" id="BOMI01000188">
    <property type="protein sequence ID" value="GID80213.1"/>
    <property type="molecule type" value="Genomic_DNA"/>
</dbReference>
<dbReference type="InterPro" id="IPR005251">
    <property type="entry name" value="IF-M1Pi"/>
</dbReference>
<dbReference type="InterPro" id="IPR037171">
    <property type="entry name" value="NagB/RpiA_transferase-like"/>
</dbReference>
<dbReference type="InterPro" id="IPR042529">
    <property type="entry name" value="IF_2B-like_C"/>
</dbReference>
<feature type="active site" description="Proton donor" evidence="2">
    <location>
        <position position="226"/>
    </location>
</feature>
<keyword evidence="1 2" id="KW-0413">Isomerase</keyword>
<accession>A0ABQ3YJN3</accession>
<comment type="similarity">
    <text evidence="2">Belongs to the EIF-2B alpha/beta/delta subunits family. MtnA subfamily.</text>
</comment>
<keyword evidence="2" id="KW-0028">Amino-acid biosynthesis</keyword>
<feature type="binding site" evidence="2">
    <location>
        <position position="86"/>
    </location>
    <ligand>
        <name>substrate</name>
    </ligand>
</feature>
<keyword evidence="2" id="KW-0486">Methionine biosynthesis</keyword>
<keyword evidence="4" id="KW-1185">Reference proteome</keyword>
<dbReference type="RefSeq" id="WP_203777308.1">
    <property type="nucleotide sequence ID" value="NZ_BAAABO010000010.1"/>
</dbReference>
<protein>
    <recommendedName>
        <fullName evidence="2">Methylthioribose-1-phosphate isomerase</fullName>
        <shortName evidence="2">M1Pi</shortName>
        <shortName evidence="2">MTR-1-P isomerase</shortName>
        <ecNumber evidence="2">5.3.1.23</ecNumber>
    </recommendedName>
    <alternativeName>
        <fullName evidence="2">S-methyl-5-thioribose-1-phosphate isomerase</fullName>
    </alternativeName>
</protein>
<evidence type="ECO:0000256" key="2">
    <source>
        <dbReference type="HAMAP-Rule" id="MF_01678"/>
    </source>
</evidence>